<dbReference type="SUPFAM" id="SSF48452">
    <property type="entry name" value="TPR-like"/>
    <property type="match status" value="1"/>
</dbReference>
<evidence type="ECO:0000256" key="1">
    <source>
        <dbReference type="PROSITE-ProRule" id="PRU00339"/>
    </source>
</evidence>
<gene>
    <name evidence="3" type="ORF">CYY_006187</name>
</gene>
<dbReference type="InterPro" id="IPR019734">
    <property type="entry name" value="TPR_rpt"/>
</dbReference>
<dbReference type="PANTHER" id="PTHR26312">
    <property type="entry name" value="TETRATRICOPEPTIDE REPEAT PROTEIN 5"/>
    <property type="match status" value="1"/>
</dbReference>
<dbReference type="OrthoDB" id="1924189at2759"/>
<comment type="caution">
    <text evidence="3">The sequence shown here is derived from an EMBL/GenBank/DDBJ whole genome shotgun (WGS) entry which is preliminary data.</text>
</comment>
<dbReference type="Pfam" id="PF14559">
    <property type="entry name" value="TPR_19"/>
    <property type="match status" value="1"/>
</dbReference>
<organism evidence="3 4">
    <name type="scientific">Polysphondylium violaceum</name>
    <dbReference type="NCBI Taxonomy" id="133409"/>
    <lineage>
        <taxon>Eukaryota</taxon>
        <taxon>Amoebozoa</taxon>
        <taxon>Evosea</taxon>
        <taxon>Eumycetozoa</taxon>
        <taxon>Dictyostelia</taxon>
        <taxon>Dictyosteliales</taxon>
        <taxon>Dictyosteliaceae</taxon>
        <taxon>Polysphondylium</taxon>
    </lineage>
</organism>
<keyword evidence="1" id="KW-0802">TPR repeat</keyword>
<dbReference type="Gene3D" id="1.25.40.10">
    <property type="entry name" value="Tetratricopeptide repeat domain"/>
    <property type="match status" value="1"/>
</dbReference>
<dbReference type="GO" id="GO:0006396">
    <property type="term" value="P:RNA processing"/>
    <property type="evidence" value="ECO:0007669"/>
    <property type="project" value="InterPro"/>
</dbReference>
<dbReference type="SMART" id="SM00386">
    <property type="entry name" value="HAT"/>
    <property type="match status" value="3"/>
</dbReference>
<feature type="repeat" description="TPR" evidence="1">
    <location>
        <begin position="156"/>
        <end position="189"/>
    </location>
</feature>
<proteinExistence type="predicted"/>
<sequence>MGCCCSKTKEDKEQDNELNKRDLRTSGSKGKESVKNAKTNGGANQIDKLGPKVNTTLAFESVKVHEKQEILDSLDDNPNDTTAMANYSIILAKEGKMKEAQDLLTKAIEIDKENSRVWQCYAELYERQNNITKAQEIYNQGYKFASPKIALGDDDSNLMLNYAISLQKSKNYDKAEKLYKRAVTSGPGNPETAGRYGSFLLEIREDIDRASQYLKQAADFTPPHRGWCEYYAKFLKDYEKNDQESTKYQKRATLYVASPSTD</sequence>
<keyword evidence="4" id="KW-1185">Reference proteome</keyword>
<protein>
    <recommendedName>
        <fullName evidence="5">TPR repeat-containing protein</fullName>
    </recommendedName>
</protein>
<dbReference type="Proteomes" id="UP000695562">
    <property type="component" value="Unassembled WGS sequence"/>
</dbReference>
<dbReference type="PROSITE" id="PS50005">
    <property type="entry name" value="TPR"/>
    <property type="match status" value="2"/>
</dbReference>
<dbReference type="InterPro" id="IPR011990">
    <property type="entry name" value="TPR-like_helical_dom_sf"/>
</dbReference>
<feature type="compositionally biased region" description="Basic and acidic residues" evidence="2">
    <location>
        <begin position="7"/>
        <end position="35"/>
    </location>
</feature>
<feature type="repeat" description="TPR" evidence="1">
    <location>
        <begin position="81"/>
        <end position="114"/>
    </location>
</feature>
<evidence type="ECO:0000256" key="2">
    <source>
        <dbReference type="SAM" id="MobiDB-lite"/>
    </source>
</evidence>
<dbReference type="EMBL" id="AJWJ01000274">
    <property type="protein sequence ID" value="KAF2072500.1"/>
    <property type="molecule type" value="Genomic_DNA"/>
</dbReference>
<accession>A0A8J4PT23</accession>
<name>A0A8J4PT23_9MYCE</name>
<dbReference type="AlphaFoldDB" id="A0A8J4PT23"/>
<evidence type="ECO:0008006" key="5">
    <source>
        <dbReference type="Google" id="ProtNLM"/>
    </source>
</evidence>
<dbReference type="InterPro" id="IPR003107">
    <property type="entry name" value="HAT"/>
</dbReference>
<evidence type="ECO:0000313" key="3">
    <source>
        <dbReference type="EMBL" id="KAF2072500.1"/>
    </source>
</evidence>
<feature type="region of interest" description="Disordered" evidence="2">
    <location>
        <begin position="1"/>
        <end position="45"/>
    </location>
</feature>
<dbReference type="SMART" id="SM00028">
    <property type="entry name" value="TPR"/>
    <property type="match status" value="3"/>
</dbReference>
<reference evidence="3" key="1">
    <citation type="submission" date="2020-01" db="EMBL/GenBank/DDBJ databases">
        <title>Development of genomics and gene disruption for Polysphondylium violaceum indicates a role for the polyketide synthase stlB in stalk morphogenesis.</title>
        <authorList>
            <person name="Narita B."/>
            <person name="Kawabe Y."/>
            <person name="Kin K."/>
            <person name="Saito T."/>
            <person name="Gibbs R."/>
            <person name="Kuspa A."/>
            <person name="Muzny D."/>
            <person name="Queller D."/>
            <person name="Richards S."/>
            <person name="Strassman J."/>
            <person name="Sucgang R."/>
            <person name="Worley K."/>
            <person name="Schaap P."/>
        </authorList>
    </citation>
    <scope>NUCLEOTIDE SEQUENCE</scope>
    <source>
        <strain evidence="3">QSvi11</strain>
    </source>
</reference>
<evidence type="ECO:0000313" key="4">
    <source>
        <dbReference type="Proteomes" id="UP000695562"/>
    </source>
</evidence>
<dbReference type="PANTHER" id="PTHR26312:SF87">
    <property type="entry name" value="TETRATRICOPEPTIDE REPEAT PROTEIN 5"/>
    <property type="match status" value="1"/>
</dbReference>